<reference evidence="1" key="1">
    <citation type="submission" date="2021-02" db="EMBL/GenBank/DDBJ databases">
        <authorList>
            <person name="Nowell W R."/>
        </authorList>
    </citation>
    <scope>NUCLEOTIDE SEQUENCE</scope>
</reference>
<dbReference type="AlphaFoldDB" id="A0A815X599"/>
<keyword evidence="3" id="KW-1185">Reference proteome</keyword>
<evidence type="ECO:0000313" key="1">
    <source>
        <dbReference type="EMBL" id="CAF1550027.1"/>
    </source>
</evidence>
<dbReference type="Proteomes" id="UP000663877">
    <property type="component" value="Unassembled WGS sequence"/>
</dbReference>
<comment type="caution">
    <text evidence="1">The sequence shown here is derived from an EMBL/GenBank/DDBJ whole genome shotgun (WGS) entry which is preliminary data.</text>
</comment>
<dbReference type="EMBL" id="CAJNOI010004648">
    <property type="protein sequence ID" value="CAF1550027.1"/>
    <property type="molecule type" value="Genomic_DNA"/>
</dbReference>
<evidence type="ECO:0000313" key="2">
    <source>
        <dbReference type="EMBL" id="CAF1660849.1"/>
    </source>
</evidence>
<proteinExistence type="predicted"/>
<protein>
    <submittedName>
        <fullName evidence="1">Uncharacterized protein</fullName>
    </submittedName>
</protein>
<dbReference type="Proteomes" id="UP000663832">
    <property type="component" value="Unassembled WGS sequence"/>
</dbReference>
<accession>A0A815X599</accession>
<organism evidence="1 4">
    <name type="scientific">Adineta steineri</name>
    <dbReference type="NCBI Taxonomy" id="433720"/>
    <lineage>
        <taxon>Eukaryota</taxon>
        <taxon>Metazoa</taxon>
        <taxon>Spiralia</taxon>
        <taxon>Gnathifera</taxon>
        <taxon>Rotifera</taxon>
        <taxon>Eurotatoria</taxon>
        <taxon>Bdelloidea</taxon>
        <taxon>Adinetida</taxon>
        <taxon>Adinetidae</taxon>
        <taxon>Adineta</taxon>
    </lineage>
</organism>
<dbReference type="EMBL" id="CAJNOM010005041">
    <property type="protein sequence ID" value="CAF1660849.1"/>
    <property type="molecule type" value="Genomic_DNA"/>
</dbReference>
<evidence type="ECO:0000313" key="3">
    <source>
        <dbReference type="Proteomes" id="UP000663832"/>
    </source>
</evidence>
<dbReference type="InterPro" id="IPR027796">
    <property type="entry name" value="OTT_1508_deam-like"/>
</dbReference>
<sequence length="141" mass="16876">MSAHVRSLDLILICLEQRKFDYGEIYKNIKWKFIEPIQNIIKLNKKPSLTFDNLWLKCKLPDDQTRLDFKNKYIQNRFDGYDNTLQLSTCIHCEIRLIDYLIEQNIHEIYNSDDIEIGISKLLCYPCTLYIDKLNTKFLCC</sequence>
<dbReference type="OrthoDB" id="10009527at2759"/>
<gene>
    <name evidence="1" type="ORF">BJG266_LOCUS46173</name>
    <name evidence="2" type="ORF">QVE165_LOCUS63201</name>
</gene>
<evidence type="ECO:0000313" key="4">
    <source>
        <dbReference type="Proteomes" id="UP000663877"/>
    </source>
</evidence>
<name>A0A815X599_9BILA</name>
<dbReference type="Pfam" id="PF14441">
    <property type="entry name" value="OTT_1508_deam"/>
    <property type="match status" value="1"/>
</dbReference>